<feature type="compositionally biased region" description="Polar residues" evidence="9">
    <location>
        <begin position="485"/>
        <end position="500"/>
    </location>
</feature>
<evidence type="ECO:0000256" key="7">
    <source>
        <dbReference type="ARBA" id="ARBA00037472"/>
    </source>
</evidence>
<feature type="transmembrane region" description="Helical" evidence="10">
    <location>
        <begin position="145"/>
        <end position="166"/>
    </location>
</feature>
<evidence type="ECO:0000313" key="11">
    <source>
        <dbReference type="EMBL" id="EAZ63773.2"/>
    </source>
</evidence>
<reference evidence="11 12" key="1">
    <citation type="journal article" date="2007" name="Nat. Biotechnol.">
        <title>Genome sequence of the lignocellulose-bioconverting and xylose-fermenting yeast Pichia stipitis.</title>
        <authorList>
            <person name="Jeffries T.W."/>
            <person name="Grigoriev I.V."/>
            <person name="Grimwood J."/>
            <person name="Laplaza J.M."/>
            <person name="Aerts A."/>
            <person name="Salamov A."/>
            <person name="Schmutz J."/>
            <person name="Lindquist E."/>
            <person name="Dehal P."/>
            <person name="Shapiro H."/>
            <person name="Jin Y.S."/>
            <person name="Passoth V."/>
            <person name="Richardson P.M."/>
        </authorList>
    </citation>
    <scope>NUCLEOTIDE SEQUENCE [LARGE SCALE GENOMIC DNA]</scope>
    <source>
        <strain evidence="12">ATCC 58785 / CBS 6054 / NBRC 10063 / NRRL Y-11545</strain>
    </source>
</reference>
<protein>
    <recommendedName>
        <fullName evidence="8">Sphingoid long-chain base transporter RSB1</fullName>
    </recommendedName>
</protein>
<comment type="function">
    <text evidence="7">Catalyzes the ATP-dependent translocation of sphingoid long-chain bases (LCBs) from the cytoplasmic site toward the extracytoplasmic side of the membrane (flip-flop). Involved in the establishment of the functional lipid asymmetry of the plasma membrane. Regulates intracellular levels of LCBs, sphingolipid precursors that are growth inhibitory at increased levels.</text>
</comment>
<keyword evidence="5" id="KW-0445">Lipid transport</keyword>
<keyword evidence="4 10" id="KW-1133">Transmembrane helix</keyword>
<dbReference type="OMA" id="YLCQIIC"/>
<evidence type="ECO:0000256" key="9">
    <source>
        <dbReference type="SAM" id="MobiDB-lite"/>
    </source>
</evidence>
<dbReference type="GO" id="GO:0000324">
    <property type="term" value="C:fungal-type vacuole"/>
    <property type="evidence" value="ECO:0007669"/>
    <property type="project" value="TreeGrafter"/>
</dbReference>
<evidence type="ECO:0000256" key="8">
    <source>
        <dbReference type="ARBA" id="ARBA00041117"/>
    </source>
</evidence>
<evidence type="ECO:0000256" key="3">
    <source>
        <dbReference type="ARBA" id="ARBA00022692"/>
    </source>
</evidence>
<dbReference type="GO" id="GO:0005886">
    <property type="term" value="C:plasma membrane"/>
    <property type="evidence" value="ECO:0007669"/>
    <property type="project" value="UniProtKB-SubCell"/>
</dbReference>
<comment type="caution">
    <text evidence="11">The sequence shown here is derived from an EMBL/GenBank/DDBJ whole genome shotgun (WGS) entry which is preliminary data.</text>
</comment>
<name>A3GFL4_PICST</name>
<proteinExistence type="inferred from homology"/>
<dbReference type="Proteomes" id="UP000002258">
    <property type="component" value="Chromosome 1"/>
</dbReference>
<comment type="similarity">
    <text evidence="2">Belongs to the lipid-translocating exporter (LTE) (TC 9.A.26.1) family.</text>
</comment>
<feature type="transmembrane region" description="Helical" evidence="10">
    <location>
        <begin position="217"/>
        <end position="244"/>
    </location>
</feature>
<comment type="subcellular location">
    <subcellularLocation>
        <location evidence="1">Cell membrane</location>
        <topology evidence="1">Multi-pass membrane protein</topology>
    </subcellularLocation>
</comment>
<dbReference type="InParanoid" id="A3GFL4"/>
<evidence type="ECO:0000256" key="1">
    <source>
        <dbReference type="ARBA" id="ARBA00004651"/>
    </source>
</evidence>
<evidence type="ECO:0000313" key="12">
    <source>
        <dbReference type="Proteomes" id="UP000002258"/>
    </source>
</evidence>
<feature type="transmembrane region" description="Helical" evidence="10">
    <location>
        <begin position="178"/>
        <end position="205"/>
    </location>
</feature>
<keyword evidence="3 10" id="KW-0812">Transmembrane</keyword>
<dbReference type="Pfam" id="PF04479">
    <property type="entry name" value="RTA1"/>
    <property type="match status" value="1"/>
</dbReference>
<gene>
    <name evidence="11" type="primary">RTA2</name>
    <name evidence="11" type="ORF">PICST_28287</name>
</gene>
<dbReference type="HOGENOM" id="CLU_033465_6_3_1"/>
<feature type="transmembrane region" description="Helical" evidence="10">
    <location>
        <begin position="117"/>
        <end position="139"/>
    </location>
</feature>
<feature type="region of interest" description="Disordered" evidence="9">
    <location>
        <begin position="483"/>
        <end position="514"/>
    </location>
</feature>
<evidence type="ECO:0000256" key="10">
    <source>
        <dbReference type="SAM" id="Phobius"/>
    </source>
</evidence>
<feature type="transmembrane region" description="Helical" evidence="10">
    <location>
        <begin position="363"/>
        <end position="387"/>
    </location>
</feature>
<dbReference type="GO" id="GO:0006869">
    <property type="term" value="P:lipid transport"/>
    <property type="evidence" value="ECO:0007669"/>
    <property type="project" value="UniProtKB-KW"/>
</dbReference>
<feature type="transmembrane region" description="Helical" evidence="10">
    <location>
        <begin position="256"/>
        <end position="274"/>
    </location>
</feature>
<dbReference type="eggNOG" id="ENOG502QU4U">
    <property type="taxonomic scope" value="Eukaryota"/>
</dbReference>
<dbReference type="RefSeq" id="XP_001387796.2">
    <property type="nucleotide sequence ID" value="XM_001387759.1"/>
</dbReference>
<evidence type="ECO:0000256" key="5">
    <source>
        <dbReference type="ARBA" id="ARBA00023055"/>
    </source>
</evidence>
<keyword evidence="6 10" id="KW-0472">Membrane</keyword>
<feature type="region of interest" description="Disordered" evidence="9">
    <location>
        <begin position="418"/>
        <end position="450"/>
    </location>
</feature>
<dbReference type="InterPro" id="IPR007568">
    <property type="entry name" value="RTA1"/>
</dbReference>
<accession>A3GFL4</accession>
<feature type="compositionally biased region" description="Basic residues" evidence="9">
    <location>
        <begin position="424"/>
        <end position="438"/>
    </location>
</feature>
<organism evidence="11 12">
    <name type="scientific">Scheffersomyces stipitis (strain ATCC 58785 / CBS 6054 / NBRC 10063 / NRRL Y-11545)</name>
    <name type="common">Yeast</name>
    <name type="synonym">Pichia stipitis</name>
    <dbReference type="NCBI Taxonomy" id="322104"/>
    <lineage>
        <taxon>Eukaryota</taxon>
        <taxon>Fungi</taxon>
        <taxon>Dikarya</taxon>
        <taxon>Ascomycota</taxon>
        <taxon>Saccharomycotina</taxon>
        <taxon>Pichiomycetes</taxon>
        <taxon>Debaryomycetaceae</taxon>
        <taxon>Scheffersomyces</taxon>
    </lineage>
</organism>
<dbReference type="GeneID" id="4851063"/>
<dbReference type="KEGG" id="pic:PICST_28287"/>
<feature type="transmembrane region" description="Helical" evidence="10">
    <location>
        <begin position="330"/>
        <end position="351"/>
    </location>
</feature>
<evidence type="ECO:0000256" key="6">
    <source>
        <dbReference type="ARBA" id="ARBA00023136"/>
    </source>
</evidence>
<evidence type="ECO:0000256" key="4">
    <source>
        <dbReference type="ARBA" id="ARBA00022989"/>
    </source>
</evidence>
<dbReference type="FunCoup" id="A3GFL4">
    <property type="interactions" value="49"/>
</dbReference>
<dbReference type="AlphaFoldDB" id="A3GFL4"/>
<dbReference type="PANTHER" id="PTHR31465">
    <property type="entry name" value="PROTEIN RTA1-RELATED"/>
    <property type="match status" value="1"/>
</dbReference>
<dbReference type="EMBL" id="AAVQ01000001">
    <property type="protein sequence ID" value="EAZ63773.2"/>
    <property type="molecule type" value="Genomic_DNA"/>
</dbReference>
<dbReference type="OrthoDB" id="3358017at2759"/>
<sequence length="514" mass="57980">MDLSLANQYITSWTPKSVPTSTSLSSIDPTALPALLRTISQVAQSAATETNSISLYFLSKKYRGAAASLTIVAGEKYIATATRATDLPEVTAAMFNATLNLKSLEWSSNLYAMNLNVPANALFTALFGIALITQIVLSFKLKAKYFGFCMSSATLLEFIGYLARTLAAQDTTNQSKYLCQIICLTIAPAFVMAGIYYLLALHIVVHGRRFSVLEPVWFSYIFIFCDTTSLFVQGIGGAYAAIMLKQFRPTAVGTHVMVGGIAFQVLSMTFFLYLNCDFIKRNYFGEDSDTPFSFSVLFRLLFNTHTGREIKESMDYRYNSKYKHIRSKRLFQYFPLVMLLSLVFVYVRCIYRVVELSEGWRGYLITHEAFVLSLDAAMIFLACALFIPFHPGLVFGNDESLSLKAILHERDLDHEDCESNKMKAVSRKRHTKKNKRSSRGSDTEYEEYTQTHYEVSSDNPFLDSAVEYPPMAFNPYTKETMHVKSMSQSSYEGSNTSTLNESDEDSFYFHTASR</sequence>
<keyword evidence="5" id="KW-0813">Transport</keyword>
<keyword evidence="12" id="KW-1185">Reference proteome</keyword>
<evidence type="ECO:0000256" key="2">
    <source>
        <dbReference type="ARBA" id="ARBA00009969"/>
    </source>
</evidence>
<dbReference type="PANTHER" id="PTHR31465:SF9">
    <property type="entry name" value="SPHINGOID LONG-CHAIN BASE TRANSPORTER RSB1"/>
    <property type="match status" value="1"/>
</dbReference>